<comment type="caution">
    <text evidence="1">The sequence shown here is derived from an EMBL/GenBank/DDBJ whole genome shotgun (WGS) entry which is preliminary data.</text>
</comment>
<keyword evidence="2" id="KW-1185">Reference proteome</keyword>
<accession>A0ACC2BSM4</accession>
<proteinExistence type="predicted"/>
<evidence type="ECO:0000313" key="1">
    <source>
        <dbReference type="EMBL" id="KAJ7532685.1"/>
    </source>
</evidence>
<sequence>MAHASQNSGTLSASEEYRTLVDKAYSKFARLRDFPPYGRNKWDVYFHKAFQVYTKLWKFQQDNRQKLIETGLKRWEIGEIASHIGQLYYMYYLRTSDSSYLSESFIFYEAILNREYFKDIGKDVALANKQLRFYARFTVICLLLNRREMVRNLTQQFRMLVDDYSRIFQNTQASDFKEWKATVQEIGRFMKADAPCENSRPLRYSTLLDSHPSSFPSIPKLEGKKQLKLQDAILASYYHNEVKFSELTLDNFRMLQCIEWEPSGAFYRPKPADSTSGTVSGQSRLSTVEDIVDPTLPPNPHKYILYRPTVPQLLLVLATACDELSGDGIILLYISASGKLSRGAISRTPSATQSITSSIGSEVTISSNYSNSNQEISSEFDRNSQNQQLVDSTSDQNDLSSVGNLGDSPQNRGMDASHGAKSVNSNSGLWLGSRRSSGFSYLYPSDIIPFTRRPLYIVIDSDNSSVFEVLGGDERGESVVLLLSPVSQPIDDKVSHTQAGGNLFTFFLTAPVLALCRLAGVSATDIQQGTYEQSEKQLSELFQEWAAIFSSLADANEVWTRVLSDPFLRQLTLRYLRAVPLKIRFIFARACFGLHKLYHSRYEFSPRCCPSLPDEMLPTSPLVEHGVLQIAQNFGIAKHFLSTGVTRMPITTENGRHR</sequence>
<dbReference type="EMBL" id="CM055104">
    <property type="protein sequence ID" value="KAJ7532685.1"/>
    <property type="molecule type" value="Genomic_DNA"/>
</dbReference>
<dbReference type="Proteomes" id="UP001162992">
    <property type="component" value="Chromosome 13"/>
</dbReference>
<evidence type="ECO:0000313" key="2">
    <source>
        <dbReference type="Proteomes" id="UP001162992"/>
    </source>
</evidence>
<protein>
    <submittedName>
        <fullName evidence="1">Uncharacterized protein</fullName>
    </submittedName>
</protein>
<organism evidence="1 2">
    <name type="scientific">Diphasiastrum complanatum</name>
    <name type="common">Issler's clubmoss</name>
    <name type="synonym">Lycopodium complanatum</name>
    <dbReference type="NCBI Taxonomy" id="34168"/>
    <lineage>
        <taxon>Eukaryota</taxon>
        <taxon>Viridiplantae</taxon>
        <taxon>Streptophyta</taxon>
        <taxon>Embryophyta</taxon>
        <taxon>Tracheophyta</taxon>
        <taxon>Lycopodiopsida</taxon>
        <taxon>Lycopodiales</taxon>
        <taxon>Lycopodiaceae</taxon>
        <taxon>Lycopodioideae</taxon>
        <taxon>Diphasiastrum</taxon>
    </lineage>
</organism>
<reference evidence="2" key="1">
    <citation type="journal article" date="2024" name="Proc. Natl. Acad. Sci. U.S.A.">
        <title>Extraordinary preservation of gene collinearity over three hundred million years revealed in homosporous lycophytes.</title>
        <authorList>
            <person name="Li C."/>
            <person name="Wickell D."/>
            <person name="Kuo L.Y."/>
            <person name="Chen X."/>
            <person name="Nie B."/>
            <person name="Liao X."/>
            <person name="Peng D."/>
            <person name="Ji J."/>
            <person name="Jenkins J."/>
            <person name="Williams M."/>
            <person name="Shu S."/>
            <person name="Plott C."/>
            <person name="Barry K."/>
            <person name="Rajasekar S."/>
            <person name="Grimwood J."/>
            <person name="Han X."/>
            <person name="Sun S."/>
            <person name="Hou Z."/>
            <person name="He W."/>
            <person name="Dai G."/>
            <person name="Sun C."/>
            <person name="Schmutz J."/>
            <person name="Leebens-Mack J.H."/>
            <person name="Li F.W."/>
            <person name="Wang L."/>
        </authorList>
    </citation>
    <scope>NUCLEOTIDE SEQUENCE [LARGE SCALE GENOMIC DNA]</scope>
    <source>
        <strain evidence="2">cv. PW_Plant_1</strain>
    </source>
</reference>
<name>A0ACC2BSM4_DIPCM</name>
<gene>
    <name evidence="1" type="ORF">O6H91_13G014400</name>
</gene>